<sequence length="85" mass="10454">MKLDRKHLEKCYYDAMMLQYKDMLIREGFDVELETQLKYEDSYIEVDLFAKKGIEKRIYEFKYMGNKNKSKSTKYIKEYKKIAKK</sequence>
<name>A0ABY8R1S2_PARBF</name>
<reference evidence="1 2" key="1">
    <citation type="submission" date="2023-04" db="EMBL/GenBank/DDBJ databases">
        <title>Bacteria Genome Submission.</title>
        <authorList>
            <person name="Isaac P."/>
        </authorList>
    </citation>
    <scope>NUCLEOTIDE SEQUENCE [LARGE SCALE GENOMIC DNA]</scope>
    <source>
        <strain evidence="1 2">SampleS7P1</strain>
    </source>
</reference>
<organism evidence="1 2">
    <name type="scientific">Paraclostridium bifermentans</name>
    <name type="common">Clostridium bifermentans</name>
    <dbReference type="NCBI Taxonomy" id="1490"/>
    <lineage>
        <taxon>Bacteria</taxon>
        <taxon>Bacillati</taxon>
        <taxon>Bacillota</taxon>
        <taxon>Clostridia</taxon>
        <taxon>Peptostreptococcales</taxon>
        <taxon>Peptostreptococcaceae</taxon>
        <taxon>Paraclostridium</taxon>
    </lineage>
</organism>
<proteinExistence type="predicted"/>
<gene>
    <name evidence="1" type="ORF">QJS64_16015</name>
</gene>
<protein>
    <recommendedName>
        <fullName evidence="3">DUF4143 domain-containing protein</fullName>
    </recommendedName>
</protein>
<dbReference type="EMBL" id="CP124685">
    <property type="protein sequence ID" value="WGX75470.1"/>
    <property type="molecule type" value="Genomic_DNA"/>
</dbReference>
<dbReference type="Proteomes" id="UP001239169">
    <property type="component" value="Chromosome"/>
</dbReference>
<accession>A0ABY8R1S2</accession>
<evidence type="ECO:0000313" key="2">
    <source>
        <dbReference type="Proteomes" id="UP001239169"/>
    </source>
</evidence>
<evidence type="ECO:0000313" key="1">
    <source>
        <dbReference type="EMBL" id="WGX75470.1"/>
    </source>
</evidence>
<keyword evidence="2" id="KW-1185">Reference proteome</keyword>
<evidence type="ECO:0008006" key="3">
    <source>
        <dbReference type="Google" id="ProtNLM"/>
    </source>
</evidence>